<name>A0A812IQ96_SYMPI</name>
<dbReference type="AlphaFoldDB" id="A0A812IQ96"/>
<keyword evidence="2" id="KW-0812">Transmembrane</keyword>
<protein>
    <submittedName>
        <fullName evidence="3">PpdK protein</fullName>
    </submittedName>
</protein>
<keyword evidence="4" id="KW-1185">Reference proteome</keyword>
<comment type="caution">
    <text evidence="3">The sequence shown here is derived from an EMBL/GenBank/DDBJ whole genome shotgun (WGS) entry which is preliminary data.</text>
</comment>
<reference evidence="3" key="1">
    <citation type="submission" date="2021-02" db="EMBL/GenBank/DDBJ databases">
        <authorList>
            <person name="Dougan E. K."/>
            <person name="Rhodes N."/>
            <person name="Thang M."/>
            <person name="Chan C."/>
        </authorList>
    </citation>
    <scope>NUCLEOTIDE SEQUENCE</scope>
</reference>
<dbReference type="OrthoDB" id="414965at2759"/>
<feature type="compositionally biased region" description="Basic and acidic residues" evidence="1">
    <location>
        <begin position="16"/>
        <end position="41"/>
    </location>
</feature>
<keyword evidence="2" id="KW-0472">Membrane</keyword>
<evidence type="ECO:0000256" key="1">
    <source>
        <dbReference type="SAM" id="MobiDB-lite"/>
    </source>
</evidence>
<proteinExistence type="predicted"/>
<sequence length="328" mass="36565">MAHPDRPTTPNAASVKEMDDTEKPIHRVHESNRPLKPDKADPYGMQARWAIARYPVCPLKRLAGKTEPEAAMEKDEVMEEKVDKVCQDIWEAMSEVMAQDAKGQGQAAGAYAGSGIFKNVKDEAAKKLLTDNFSAHMELPELQELESGIKEQSTRDKTARLMTLAKIYSDLSHIDLAAVRRCAAYKRLLSEKALDDGDKPLRTDSNTKVRYVIYPMALFFFCFALQSFLLHVTTALYVRYMDRIVNDLDDLTHATGTDDSANKVKLSSVEGGEMFDLVSHLFVAREGAGEGEAVRDGNLKIPLKLLDLSGCLADKAWYDSRRPLRVGP</sequence>
<dbReference type="Proteomes" id="UP000649617">
    <property type="component" value="Unassembled WGS sequence"/>
</dbReference>
<gene>
    <name evidence="3" type="primary">ppdK</name>
    <name evidence="3" type="ORF">SPIL2461_LOCUS363</name>
</gene>
<keyword evidence="2" id="KW-1133">Transmembrane helix</keyword>
<feature type="region of interest" description="Disordered" evidence="1">
    <location>
        <begin position="1"/>
        <end position="41"/>
    </location>
</feature>
<accession>A0A812IQ96</accession>
<evidence type="ECO:0000313" key="4">
    <source>
        <dbReference type="Proteomes" id="UP000649617"/>
    </source>
</evidence>
<dbReference type="EMBL" id="CAJNIZ010000248">
    <property type="protein sequence ID" value="CAE7156857.1"/>
    <property type="molecule type" value="Genomic_DNA"/>
</dbReference>
<organism evidence="3 4">
    <name type="scientific">Symbiodinium pilosum</name>
    <name type="common">Dinoflagellate</name>
    <dbReference type="NCBI Taxonomy" id="2952"/>
    <lineage>
        <taxon>Eukaryota</taxon>
        <taxon>Sar</taxon>
        <taxon>Alveolata</taxon>
        <taxon>Dinophyceae</taxon>
        <taxon>Suessiales</taxon>
        <taxon>Symbiodiniaceae</taxon>
        <taxon>Symbiodinium</taxon>
    </lineage>
</organism>
<evidence type="ECO:0000256" key="2">
    <source>
        <dbReference type="SAM" id="Phobius"/>
    </source>
</evidence>
<feature type="transmembrane region" description="Helical" evidence="2">
    <location>
        <begin position="211"/>
        <end position="238"/>
    </location>
</feature>
<evidence type="ECO:0000313" key="3">
    <source>
        <dbReference type="EMBL" id="CAE7156857.1"/>
    </source>
</evidence>